<dbReference type="GO" id="GO:0005634">
    <property type="term" value="C:nucleus"/>
    <property type="evidence" value="ECO:0007669"/>
    <property type="project" value="TreeGrafter"/>
</dbReference>
<feature type="domain" description="Transglutaminase-like" evidence="5">
    <location>
        <begin position="168"/>
        <end position="221"/>
    </location>
</feature>
<dbReference type="InterPro" id="IPR002931">
    <property type="entry name" value="Transglutaminase-like"/>
</dbReference>
<dbReference type="InterPro" id="IPR036188">
    <property type="entry name" value="FAD/NAD-bd_sf"/>
</dbReference>
<name>A0A150H028_GONPE</name>
<dbReference type="SUPFAM" id="SSF54001">
    <property type="entry name" value="Cysteine proteinases"/>
    <property type="match status" value="1"/>
</dbReference>
<dbReference type="Gene3D" id="3.50.50.60">
    <property type="entry name" value="FAD/NAD(P)-binding domain"/>
    <property type="match status" value="1"/>
</dbReference>
<keyword evidence="2" id="KW-0479">Metal-binding</keyword>
<feature type="region of interest" description="Disordered" evidence="4">
    <location>
        <begin position="329"/>
        <end position="360"/>
    </location>
</feature>
<dbReference type="Gene3D" id="3.10.620.30">
    <property type="match status" value="1"/>
</dbReference>
<evidence type="ECO:0000256" key="2">
    <source>
        <dbReference type="ARBA" id="ARBA00022723"/>
    </source>
</evidence>
<dbReference type="OrthoDB" id="409136at2759"/>
<feature type="compositionally biased region" description="Low complexity" evidence="4">
    <location>
        <begin position="1335"/>
        <end position="1345"/>
    </location>
</feature>
<feature type="region of interest" description="Disordered" evidence="4">
    <location>
        <begin position="1058"/>
        <end position="1104"/>
    </location>
</feature>
<evidence type="ECO:0000313" key="7">
    <source>
        <dbReference type="Proteomes" id="UP000075714"/>
    </source>
</evidence>
<dbReference type="Gene3D" id="3.30.9.30">
    <property type="match status" value="1"/>
</dbReference>
<feature type="compositionally biased region" description="Low complexity" evidence="4">
    <location>
        <begin position="1058"/>
        <end position="1078"/>
    </location>
</feature>
<feature type="compositionally biased region" description="Low complexity" evidence="4">
    <location>
        <begin position="1285"/>
        <end position="1327"/>
    </location>
</feature>
<keyword evidence="3" id="KW-0862">Zinc</keyword>
<dbReference type="Gene3D" id="2.20.25.10">
    <property type="match status" value="1"/>
</dbReference>
<sequence>MQGLQVAQSAQRTTDTAAAVAASPSDAAGIAAFESRLHAIQHIALRCEDPTLQERARAVMPLARLRASAAESVALAARLGSDVEAPAQEDELARGLLGWFKTEFFSWVNTLPCSACGCADTLSTGLVAPSPDDLAGGASRVELHACPACGAANRFPRYNEPGRLLQPGCRRGRCGEWANAFLLCCRAAGLTARYVSDWADHVWTEYYSHRMRRWVHLDSCEASYDKPLLYEQGWRKEVLYVVAAGAAGIVDVTPRYTARWREYVAPRRNMVPERWLARTLDSMTEARRAGWPGPRRTVWLGRDAEERVELLRCRLGLRPGAQLREALPGRQTGSVEWRQQRGEIGSSVQPPTSYRVAPDGPGSLPALFSAAGRLSGGAVRAAGHNEVHEVVERLFDGRSSTKWLDFGGGGSGGSSWVEYLMPNDLPPVSLSCYELISANDSPERDPAAWRLEGVTEADWRAGRREQWTPLDTRTGVRFPGRFTPLAFSLAAPSPPCRRLRLAISATAHPALANSVQLACWNLYGSSVSDGDGGGSSSTAAAAAGSEGGGGGRPGAAAEAERLQRLREAVAASNPDPAALALLGKLLGNVRRDPSEHKYRKLYDTADGPPASCDGGVLLSVNGLRALQALDPGLYNRLCSDMASPVHEALWFDLEASPSRNPDPAAPPLLVGLHELREALCDALPLEVDIFGRHHVRSVEASPSGGALLHFAASPSGSPVRSVQARLVVGADGARSAVRRLQFDSGGDQQPQPSGRTVWRGRFTLRPRDPDFARLRNFATASRTWVDLRAQPGCERSASLSPAGPNVFVWTASCPTSMLPSRGLQESAAEGTAASSPYWRCLAMFEDFSQDFFAALRATAGSAVAEYDAVRPPSPAAAASLAAPWQWYSGAAALVGEAVWCGMPADDAASTAMNLALEDAAVLGSCLASYGMGTRALQEYARQRGPRVSSMLALPPSAPERLRMRDAPFLPSAPTASTAQEQQQQTAAAAADGATALTAAVEAAVNSAASASVAAPPPMAEILAKAAAAAPEAAALKPLAAMEAAAEMAAPVVPSVDFSRPSGGASRTGSPGGASSSPSVFGNRTVTALPAGPSSPIFSRPSGARRMGPVPNAIAAVVGLLIGNKTPKPASAAEPVPPAATAAIAHAPPPPPETSIPAVPQQAPYASDSTPHAVWDTLLAPGRVSQGQALGAMGGGAAADAAAAAGAATAASGQYCSVQTPAAVWEALLVAPQTAHSLLVSQPYKPEETPALVWAALLGAAAATAASASAAAAPAAPPSVLLPRPVPKAKSAPSTAPPAVTRSPAVAVAASTPDAPSTLPLPQQQQPEVPTPPQSPSAARSPAAASGQVRKERRSRGQASGQPTPSFPGASASGLGRKGGKASKRPFAPAGTAETTGRASAAPRPHSAASKARAAAKAAATMTMSLSAAAALGGVISAGGGHMPMDVASAMHVHGAVAQFWDDLNNLTLSSASLSSIDV</sequence>
<accession>A0A150H028</accession>
<keyword evidence="7" id="KW-1185">Reference proteome</keyword>
<dbReference type="PANTHER" id="PTHR12143:SF19">
    <property type="entry name" value="PEPTIDE-N(4)-(N-ACETYL-BETA-GLUCOSAMINYL)ASPARAGINE AMIDASE"/>
    <property type="match status" value="1"/>
</dbReference>
<dbReference type="EMBL" id="LSYV01000004">
    <property type="protein sequence ID" value="KXZ54930.1"/>
    <property type="molecule type" value="Genomic_DNA"/>
</dbReference>
<gene>
    <name evidence="6" type="ORF">GPECTOR_3g100</name>
</gene>
<evidence type="ECO:0000256" key="1">
    <source>
        <dbReference type="ARBA" id="ARBA00009390"/>
    </source>
</evidence>
<feature type="region of interest" description="Disordered" evidence="4">
    <location>
        <begin position="1142"/>
        <end position="1166"/>
    </location>
</feature>
<reference evidence="7" key="1">
    <citation type="journal article" date="2016" name="Nat. Commun.">
        <title>The Gonium pectorale genome demonstrates co-option of cell cycle regulation during the evolution of multicellularity.</title>
        <authorList>
            <person name="Hanschen E.R."/>
            <person name="Marriage T.N."/>
            <person name="Ferris P.J."/>
            <person name="Hamaji T."/>
            <person name="Toyoda A."/>
            <person name="Fujiyama A."/>
            <person name="Neme R."/>
            <person name="Noguchi H."/>
            <person name="Minakuchi Y."/>
            <person name="Suzuki M."/>
            <person name="Kawai-Toyooka H."/>
            <person name="Smith D.R."/>
            <person name="Sparks H."/>
            <person name="Anderson J."/>
            <person name="Bakaric R."/>
            <person name="Luria V."/>
            <person name="Karger A."/>
            <person name="Kirschner M.W."/>
            <person name="Durand P.M."/>
            <person name="Michod R.E."/>
            <person name="Nozaki H."/>
            <person name="Olson B.J."/>
        </authorList>
    </citation>
    <scope>NUCLEOTIDE SEQUENCE [LARGE SCALE GENOMIC DNA]</scope>
    <source>
        <strain evidence="7">NIES-2863</strain>
    </source>
</reference>
<dbReference type="GO" id="GO:0046872">
    <property type="term" value="F:metal ion binding"/>
    <property type="evidence" value="ECO:0007669"/>
    <property type="project" value="UniProtKB-KW"/>
</dbReference>
<evidence type="ECO:0000256" key="3">
    <source>
        <dbReference type="ARBA" id="ARBA00022833"/>
    </source>
</evidence>
<dbReference type="GO" id="GO:0000224">
    <property type="term" value="F:peptide-N4-(N-acetyl-beta-glucosaminyl)asparagine amidase activity"/>
    <property type="evidence" value="ECO:0007669"/>
    <property type="project" value="TreeGrafter"/>
</dbReference>
<protein>
    <recommendedName>
        <fullName evidence="5">Transglutaminase-like domain-containing protein</fullName>
    </recommendedName>
</protein>
<feature type="region of interest" description="Disordered" evidence="4">
    <location>
        <begin position="1285"/>
        <end position="1412"/>
    </location>
</feature>
<dbReference type="Pfam" id="PF01841">
    <property type="entry name" value="Transglut_core"/>
    <property type="match status" value="1"/>
</dbReference>
<dbReference type="GO" id="GO:0006516">
    <property type="term" value="P:glycoprotein catabolic process"/>
    <property type="evidence" value="ECO:0007669"/>
    <property type="project" value="TreeGrafter"/>
</dbReference>
<comment type="similarity">
    <text evidence="1">Belongs to the transglutaminase-like superfamily. PNGase family.</text>
</comment>
<dbReference type="InterPro" id="IPR050883">
    <property type="entry name" value="PNGase"/>
</dbReference>
<organism evidence="6 7">
    <name type="scientific">Gonium pectorale</name>
    <name type="common">Green alga</name>
    <dbReference type="NCBI Taxonomy" id="33097"/>
    <lineage>
        <taxon>Eukaryota</taxon>
        <taxon>Viridiplantae</taxon>
        <taxon>Chlorophyta</taxon>
        <taxon>core chlorophytes</taxon>
        <taxon>Chlorophyceae</taxon>
        <taxon>CS clade</taxon>
        <taxon>Chlamydomonadales</taxon>
        <taxon>Volvocaceae</taxon>
        <taxon>Gonium</taxon>
    </lineage>
</organism>
<dbReference type="SMART" id="SM00460">
    <property type="entry name" value="TGc"/>
    <property type="match status" value="1"/>
</dbReference>
<dbReference type="InterPro" id="IPR038765">
    <property type="entry name" value="Papain-like_cys_pep_sf"/>
</dbReference>
<evidence type="ECO:0000259" key="5">
    <source>
        <dbReference type="SMART" id="SM00460"/>
    </source>
</evidence>
<comment type="caution">
    <text evidence="6">The sequence shown here is derived from an EMBL/GenBank/DDBJ whole genome shotgun (WGS) entry which is preliminary data.</text>
</comment>
<dbReference type="SUPFAM" id="SSF51905">
    <property type="entry name" value="FAD/NAD(P)-binding domain"/>
    <property type="match status" value="1"/>
</dbReference>
<dbReference type="Proteomes" id="UP000075714">
    <property type="component" value="Unassembled WGS sequence"/>
</dbReference>
<evidence type="ECO:0000256" key="4">
    <source>
        <dbReference type="SAM" id="MobiDB-lite"/>
    </source>
</evidence>
<feature type="region of interest" description="Disordered" evidence="4">
    <location>
        <begin position="531"/>
        <end position="559"/>
    </location>
</feature>
<dbReference type="PANTHER" id="PTHR12143">
    <property type="entry name" value="PEPTIDE N-GLYCANASE PNGASE -RELATED"/>
    <property type="match status" value="1"/>
</dbReference>
<dbReference type="GO" id="GO:0005829">
    <property type="term" value="C:cytosol"/>
    <property type="evidence" value="ECO:0007669"/>
    <property type="project" value="TreeGrafter"/>
</dbReference>
<proteinExistence type="inferred from homology"/>
<evidence type="ECO:0000313" key="6">
    <source>
        <dbReference type="EMBL" id="KXZ54930.1"/>
    </source>
</evidence>
<feature type="compositionally biased region" description="Low complexity" evidence="4">
    <location>
        <begin position="1398"/>
        <end position="1412"/>
    </location>
</feature>
<dbReference type="STRING" id="33097.A0A150H028"/>